<dbReference type="InterPro" id="IPR008333">
    <property type="entry name" value="Cbr1-like_FAD-bd_dom"/>
</dbReference>
<dbReference type="SUPFAM" id="SSF63380">
    <property type="entry name" value="Riboflavin synthase domain-like"/>
    <property type="match status" value="1"/>
</dbReference>
<accession>A0A2M8KV21</accession>
<evidence type="ECO:0000313" key="3">
    <source>
        <dbReference type="Proteomes" id="UP000231569"/>
    </source>
</evidence>
<dbReference type="InterPro" id="IPR001433">
    <property type="entry name" value="OxRdtase_FAD/NAD-bd"/>
</dbReference>
<dbReference type="EMBL" id="PFEE01000031">
    <property type="protein sequence ID" value="PJE63775.1"/>
    <property type="molecule type" value="Genomic_DNA"/>
</dbReference>
<dbReference type="InterPro" id="IPR050415">
    <property type="entry name" value="MRET"/>
</dbReference>
<dbReference type="PANTHER" id="PTHR47354">
    <property type="entry name" value="NADH OXIDOREDUCTASE HCR"/>
    <property type="match status" value="1"/>
</dbReference>
<dbReference type="PRINTS" id="PR00410">
    <property type="entry name" value="PHEHYDRXLASE"/>
</dbReference>
<protein>
    <recommendedName>
        <fullName evidence="1">FAD-binding FR-type domain-containing protein</fullName>
    </recommendedName>
</protein>
<dbReference type="Gene3D" id="3.40.50.80">
    <property type="entry name" value="Nucleotide-binding domain of ferredoxin-NADP reductase (FNR) module"/>
    <property type="match status" value="1"/>
</dbReference>
<reference evidence="3" key="1">
    <citation type="submission" date="2017-09" db="EMBL/GenBank/DDBJ databases">
        <title>Depth-based differentiation of microbial function through sediment-hosted aquifers and enrichment of novel symbionts in the deep terrestrial subsurface.</title>
        <authorList>
            <person name="Probst A.J."/>
            <person name="Ladd B."/>
            <person name="Jarett J.K."/>
            <person name="Geller-Mcgrath D.E."/>
            <person name="Sieber C.M.K."/>
            <person name="Emerson J.B."/>
            <person name="Anantharaman K."/>
            <person name="Thomas B.C."/>
            <person name="Malmstrom R."/>
            <person name="Stieglmeier M."/>
            <person name="Klingl A."/>
            <person name="Woyke T."/>
            <person name="Ryan C.M."/>
            <person name="Banfield J.F."/>
        </authorList>
    </citation>
    <scope>NUCLEOTIDE SEQUENCE [LARGE SCALE GENOMIC DNA]</scope>
</reference>
<dbReference type="InterPro" id="IPR001709">
    <property type="entry name" value="Flavoprot_Pyr_Nucl_cyt_Rdtase"/>
</dbReference>
<gene>
    <name evidence="2" type="ORF">COU89_01490</name>
</gene>
<dbReference type="PANTHER" id="PTHR47354:SF5">
    <property type="entry name" value="PROTEIN RFBI"/>
    <property type="match status" value="1"/>
</dbReference>
<dbReference type="Proteomes" id="UP000231569">
    <property type="component" value="Unassembled WGS sequence"/>
</dbReference>
<proteinExistence type="predicted"/>
<dbReference type="InterPro" id="IPR017938">
    <property type="entry name" value="Riboflavin_synthase-like_b-brl"/>
</dbReference>
<evidence type="ECO:0000313" key="2">
    <source>
        <dbReference type="EMBL" id="PJE63775.1"/>
    </source>
</evidence>
<dbReference type="Pfam" id="PF00175">
    <property type="entry name" value="NAD_binding_1"/>
    <property type="match status" value="1"/>
</dbReference>
<dbReference type="SUPFAM" id="SSF52343">
    <property type="entry name" value="Ferredoxin reductase-like, C-terminal NADP-linked domain"/>
    <property type="match status" value="1"/>
</dbReference>
<dbReference type="GO" id="GO:0016491">
    <property type="term" value="F:oxidoreductase activity"/>
    <property type="evidence" value="ECO:0007669"/>
    <property type="project" value="InterPro"/>
</dbReference>
<dbReference type="InterPro" id="IPR017927">
    <property type="entry name" value="FAD-bd_FR_type"/>
</dbReference>
<dbReference type="AlphaFoldDB" id="A0A2M8KV21"/>
<dbReference type="PRINTS" id="PR00371">
    <property type="entry name" value="FPNCR"/>
</dbReference>
<dbReference type="PROSITE" id="PS51384">
    <property type="entry name" value="FAD_FR"/>
    <property type="match status" value="1"/>
</dbReference>
<feature type="domain" description="FAD-binding FR-type" evidence="1">
    <location>
        <begin position="24"/>
        <end position="122"/>
    </location>
</feature>
<dbReference type="Gene3D" id="2.40.30.10">
    <property type="entry name" value="Translation factors"/>
    <property type="match status" value="1"/>
</dbReference>
<evidence type="ECO:0000259" key="1">
    <source>
        <dbReference type="PROSITE" id="PS51384"/>
    </source>
</evidence>
<dbReference type="InterPro" id="IPR039261">
    <property type="entry name" value="FNR_nucleotide-bd"/>
</dbReference>
<name>A0A2M8KV21_9BACT</name>
<organism evidence="2 3">
    <name type="scientific">Candidatus Roizmanbacteria bacterium CG10_big_fil_rev_8_21_14_0_10_45_7</name>
    <dbReference type="NCBI Taxonomy" id="1974854"/>
    <lineage>
        <taxon>Bacteria</taxon>
        <taxon>Candidatus Roizmaniibacteriota</taxon>
    </lineage>
</organism>
<sequence>MPTQKQAWYSYDIKVYHAILLSMLYQCAATVKAKEEVAPFIYRFVFTLKDPPLISFTPGQYILLQIPDGFRQYSISSAPSESTRIETMVDVTPMGPGSRYLLQLKEGGVVNFRAPIGVFTLKENHRPKILLATGTGIAPLKSMILHIAQQQPVPDLYLFWGLRRKKDVYFTSLWSEINAKHPNFSYHICLSRERMDEPHYFNGHMQECITSSITPEVAAQADWYLCGRPIVVESLVTFIQQQYTVPKDRFFHEKYT</sequence>
<comment type="caution">
    <text evidence="2">The sequence shown here is derived from an EMBL/GenBank/DDBJ whole genome shotgun (WGS) entry which is preliminary data.</text>
</comment>
<dbReference type="Pfam" id="PF00970">
    <property type="entry name" value="FAD_binding_6"/>
    <property type="match status" value="1"/>
</dbReference>